<dbReference type="EMBL" id="CM043019">
    <property type="protein sequence ID" value="KAI4461530.1"/>
    <property type="molecule type" value="Genomic_DNA"/>
</dbReference>
<protein>
    <submittedName>
        <fullName evidence="1">Matrix metalloproteinase</fullName>
    </submittedName>
</protein>
<keyword evidence="1" id="KW-0645">Protease</keyword>
<reference evidence="1" key="1">
    <citation type="submission" date="2022-04" db="EMBL/GenBank/DDBJ databases">
        <title>Chromosome-scale genome assembly of Holotrichia oblita Faldermann.</title>
        <authorList>
            <person name="Rongchong L."/>
        </authorList>
    </citation>
    <scope>NUCLEOTIDE SEQUENCE</scope>
    <source>
        <strain evidence="1">81SQS9</strain>
    </source>
</reference>
<gene>
    <name evidence="1" type="ORF">MML48_5g00010111</name>
</gene>
<name>A0ACB9T451_HOLOL</name>
<sequence>MYKSMWVVPLYLFLCFLQAACRPLEQDSKKVPKKDVLDFMKRYGYLPSDTDTSAALYSEDGLSNVIKDIQKFGALPQTGKLDNATLHLMSLPRCGVPDILHKRNKRYIIGSKGWHRRNITYYIANWPHSIGEDKMKKDIKLALATWGKYGRLRFEEVNGPHGDIVVAFGREYHGDNFPFDGSGGILAHAFFPHEYAHLAGDVHFDADENWAKEPSDEGTYFYAVALHELGHSLGLAHSSVQTSIMFPYYKNNPEELNLDYDDILGIYELYSKLNFRNGPTDDFPYQPETDDNRWGTTKIYDFDTTSQQTDRLHTTPYFSNEDTGTTVGYEEHSEATDDHNKHDTTHDIPATAAPLLPDICQGNFDAISMLRQELFIFKNKYVWRLREKNIIEESYPITIKQMFPTLPNYVDRIDAAYERPDGMIILFAGKEVWIYDGYQFVEDSPQSLSSYYGLPNSLNKIDAVQIWEKNGSTELLKCILDFISILIVGKTYLYKGDYFWRFNETSKTIDPGYPMDMSRWRGVPSHLDAAITWTDGK</sequence>
<comment type="caution">
    <text evidence="1">The sequence shown here is derived from an EMBL/GenBank/DDBJ whole genome shotgun (WGS) entry which is preliminary data.</text>
</comment>
<keyword evidence="1" id="KW-0378">Hydrolase</keyword>
<organism evidence="1 2">
    <name type="scientific">Holotrichia oblita</name>
    <name type="common">Chafer beetle</name>
    <dbReference type="NCBI Taxonomy" id="644536"/>
    <lineage>
        <taxon>Eukaryota</taxon>
        <taxon>Metazoa</taxon>
        <taxon>Ecdysozoa</taxon>
        <taxon>Arthropoda</taxon>
        <taxon>Hexapoda</taxon>
        <taxon>Insecta</taxon>
        <taxon>Pterygota</taxon>
        <taxon>Neoptera</taxon>
        <taxon>Endopterygota</taxon>
        <taxon>Coleoptera</taxon>
        <taxon>Polyphaga</taxon>
        <taxon>Scarabaeiformia</taxon>
        <taxon>Scarabaeidae</taxon>
        <taxon>Melolonthinae</taxon>
        <taxon>Holotrichia</taxon>
    </lineage>
</organism>
<accession>A0ACB9T451</accession>
<keyword evidence="1" id="KW-0482">Metalloprotease</keyword>
<evidence type="ECO:0000313" key="1">
    <source>
        <dbReference type="EMBL" id="KAI4461530.1"/>
    </source>
</evidence>
<dbReference type="Proteomes" id="UP001056778">
    <property type="component" value="Chromosome 5"/>
</dbReference>
<proteinExistence type="predicted"/>
<keyword evidence="2" id="KW-1185">Reference proteome</keyword>
<evidence type="ECO:0000313" key="2">
    <source>
        <dbReference type="Proteomes" id="UP001056778"/>
    </source>
</evidence>